<protein>
    <recommendedName>
        <fullName evidence="4">Secreted protein</fullName>
    </recommendedName>
</protein>
<proteinExistence type="predicted"/>
<gene>
    <name evidence="2" type="primary">Necator_chrV.g18118</name>
    <name evidence="2" type="ORF">RB195_013327</name>
</gene>
<name>A0ABR1DV21_NECAM</name>
<sequence>MKRLACTAIGFDAHLSFLACLQSLAWSARLVNVADAPHVRMVHSQTWVSSELQECYADDLFRLIFSKSMKRCFRCTVRNRSINMQYRFRVLIGALDGQILINTATSLAYHVT</sequence>
<keyword evidence="1" id="KW-0732">Signal</keyword>
<accession>A0ABR1DV21</accession>
<dbReference type="EMBL" id="JAVFWL010000005">
    <property type="protein sequence ID" value="KAK6754262.1"/>
    <property type="molecule type" value="Genomic_DNA"/>
</dbReference>
<feature type="chain" id="PRO_5046148541" description="Secreted protein" evidence="1">
    <location>
        <begin position="28"/>
        <end position="112"/>
    </location>
</feature>
<organism evidence="2 3">
    <name type="scientific">Necator americanus</name>
    <name type="common">Human hookworm</name>
    <dbReference type="NCBI Taxonomy" id="51031"/>
    <lineage>
        <taxon>Eukaryota</taxon>
        <taxon>Metazoa</taxon>
        <taxon>Ecdysozoa</taxon>
        <taxon>Nematoda</taxon>
        <taxon>Chromadorea</taxon>
        <taxon>Rhabditida</taxon>
        <taxon>Rhabditina</taxon>
        <taxon>Rhabditomorpha</taxon>
        <taxon>Strongyloidea</taxon>
        <taxon>Ancylostomatidae</taxon>
        <taxon>Bunostominae</taxon>
        <taxon>Necator</taxon>
    </lineage>
</organism>
<evidence type="ECO:0000313" key="2">
    <source>
        <dbReference type="EMBL" id="KAK6754262.1"/>
    </source>
</evidence>
<comment type="caution">
    <text evidence="2">The sequence shown here is derived from an EMBL/GenBank/DDBJ whole genome shotgun (WGS) entry which is preliminary data.</text>
</comment>
<feature type="signal peptide" evidence="1">
    <location>
        <begin position="1"/>
        <end position="27"/>
    </location>
</feature>
<reference evidence="2 3" key="1">
    <citation type="submission" date="2023-08" db="EMBL/GenBank/DDBJ databases">
        <title>A Necator americanus chromosomal reference genome.</title>
        <authorList>
            <person name="Ilik V."/>
            <person name="Petrzelkova K.J."/>
            <person name="Pardy F."/>
            <person name="Fuh T."/>
            <person name="Niatou-Singa F.S."/>
            <person name="Gouil Q."/>
            <person name="Baker L."/>
            <person name="Ritchie M.E."/>
            <person name="Jex A.R."/>
            <person name="Gazzola D."/>
            <person name="Li H."/>
            <person name="Toshio Fujiwara R."/>
            <person name="Zhan B."/>
            <person name="Aroian R.V."/>
            <person name="Pafco B."/>
            <person name="Schwarz E.M."/>
        </authorList>
    </citation>
    <scope>NUCLEOTIDE SEQUENCE [LARGE SCALE GENOMIC DNA]</scope>
    <source>
        <strain evidence="2 3">Aroian</strain>
        <tissue evidence="2">Whole animal</tissue>
    </source>
</reference>
<evidence type="ECO:0008006" key="4">
    <source>
        <dbReference type="Google" id="ProtNLM"/>
    </source>
</evidence>
<dbReference type="Proteomes" id="UP001303046">
    <property type="component" value="Unassembled WGS sequence"/>
</dbReference>
<keyword evidence="3" id="KW-1185">Reference proteome</keyword>
<evidence type="ECO:0000313" key="3">
    <source>
        <dbReference type="Proteomes" id="UP001303046"/>
    </source>
</evidence>
<evidence type="ECO:0000256" key="1">
    <source>
        <dbReference type="SAM" id="SignalP"/>
    </source>
</evidence>